<dbReference type="PANTHER" id="PTHR37534">
    <property type="entry name" value="TRANSCRIPTIONAL ACTIVATOR PROTEIN UGA3"/>
    <property type="match status" value="1"/>
</dbReference>
<sequence>MTATGRAFNGRRKTPRARSGCVSCRRRKLKCDEHRPTCRRCEAAGAKCIFFLKLTWPEAETRRSIKNAPPSYADARTQLTSKAAHRTQPRAKVTQHHAFLNTTWADFDILFNGGAAVTPEDFDANDHKSREVVPIKAQPILTTQKPGGFIYNLSILPSSHELRSSGPGQRLFQFYANQMCPKCPFVDGYNNSYRKVIIPLSLQSPLLLKSVLATAANQLKFFDPQYTTTALQYRGTTLRSLTRVFTDYNHRALSRIETLGIVLMLCMYDMSNNESCKSSFNAMRDQAWWIHLQGARRLMELRHDNPCDEAVPSMLGQYLSAYSILAYTTLVDDVQESVIFEGASYWLAQVARPAQEVQCFTGCSHELLGIILDICAQIRAWKNNRLDISLAGLEIWRRQTEAKLHSLVQWTPAELTSRLQPEGSPDSAALRPLPGDVRNVPARTAECFRLAALILVQHLDFKCPLDANPTVAQSVNSILKLMGEATQYVPAEGKSGRSSYLWPYFIAACHVKTDDDRSFILDRMEHMCQVVGAFISTTVLEPIRETVQLVWKQQDLKRHAYPGNSLEREATCFEWESVMRALGYRLNWV</sequence>
<organism evidence="7 8">
    <name type="scientific">Exophiala sideris</name>
    <dbReference type="NCBI Taxonomy" id="1016849"/>
    <lineage>
        <taxon>Eukaryota</taxon>
        <taxon>Fungi</taxon>
        <taxon>Dikarya</taxon>
        <taxon>Ascomycota</taxon>
        <taxon>Pezizomycotina</taxon>
        <taxon>Eurotiomycetes</taxon>
        <taxon>Chaetothyriomycetidae</taxon>
        <taxon>Chaetothyriales</taxon>
        <taxon>Herpotrichiellaceae</taxon>
        <taxon>Exophiala</taxon>
    </lineage>
</organism>
<evidence type="ECO:0000256" key="3">
    <source>
        <dbReference type="ARBA" id="ARBA00023125"/>
    </source>
</evidence>
<dbReference type="GO" id="GO:0000981">
    <property type="term" value="F:DNA-binding transcription factor activity, RNA polymerase II-specific"/>
    <property type="evidence" value="ECO:0007669"/>
    <property type="project" value="InterPro"/>
</dbReference>
<evidence type="ECO:0000259" key="6">
    <source>
        <dbReference type="PROSITE" id="PS50048"/>
    </source>
</evidence>
<comment type="subcellular location">
    <subcellularLocation>
        <location evidence="1">Nucleus</location>
    </subcellularLocation>
</comment>
<dbReference type="Pfam" id="PF00172">
    <property type="entry name" value="Zn_clus"/>
    <property type="match status" value="1"/>
</dbReference>
<dbReference type="Pfam" id="PF11951">
    <property type="entry name" value="Fungal_trans_2"/>
    <property type="match status" value="1"/>
</dbReference>
<dbReference type="AlphaFoldDB" id="A0A0D1YYW0"/>
<keyword evidence="4" id="KW-0804">Transcription</keyword>
<accession>A0A0D1YYW0</accession>
<dbReference type="InterPro" id="IPR001138">
    <property type="entry name" value="Zn2Cys6_DnaBD"/>
</dbReference>
<evidence type="ECO:0000256" key="1">
    <source>
        <dbReference type="ARBA" id="ARBA00004123"/>
    </source>
</evidence>
<protein>
    <recommendedName>
        <fullName evidence="6">Zn(2)-C6 fungal-type domain-containing protein</fullName>
    </recommendedName>
</protein>
<dbReference type="Gene3D" id="4.10.240.10">
    <property type="entry name" value="Zn(2)-C6 fungal-type DNA-binding domain"/>
    <property type="match status" value="1"/>
</dbReference>
<evidence type="ECO:0000313" key="8">
    <source>
        <dbReference type="Proteomes" id="UP000053599"/>
    </source>
</evidence>
<dbReference type="CDD" id="cd00067">
    <property type="entry name" value="GAL4"/>
    <property type="match status" value="1"/>
</dbReference>
<dbReference type="PROSITE" id="PS50048">
    <property type="entry name" value="ZN2_CY6_FUNGAL_2"/>
    <property type="match status" value="1"/>
</dbReference>
<dbReference type="STRING" id="1016849.A0A0D1YYW0"/>
<dbReference type="GO" id="GO:0005634">
    <property type="term" value="C:nucleus"/>
    <property type="evidence" value="ECO:0007669"/>
    <property type="project" value="UniProtKB-SubCell"/>
</dbReference>
<dbReference type="Proteomes" id="UP000053599">
    <property type="component" value="Unassembled WGS sequence"/>
</dbReference>
<reference evidence="7 8" key="1">
    <citation type="submission" date="2015-01" db="EMBL/GenBank/DDBJ databases">
        <title>The Genome Sequence of Exophiala sideris CBS121828.</title>
        <authorList>
            <consortium name="The Broad Institute Genomics Platform"/>
            <person name="Cuomo C."/>
            <person name="de Hoog S."/>
            <person name="Gorbushina A."/>
            <person name="Stielow B."/>
            <person name="Teixiera M."/>
            <person name="Abouelleil A."/>
            <person name="Chapman S.B."/>
            <person name="Priest M."/>
            <person name="Young S.K."/>
            <person name="Wortman J."/>
            <person name="Nusbaum C."/>
            <person name="Birren B."/>
        </authorList>
    </citation>
    <scope>NUCLEOTIDE SEQUENCE [LARGE SCALE GENOMIC DNA]</scope>
    <source>
        <strain evidence="7 8">CBS 121828</strain>
    </source>
</reference>
<name>A0A0D1YYW0_9EURO</name>
<gene>
    <name evidence="7" type="ORF">PV11_07487</name>
</gene>
<feature type="domain" description="Zn(2)-C6 fungal-type" evidence="6">
    <location>
        <begin position="20"/>
        <end position="50"/>
    </location>
</feature>
<keyword evidence="5" id="KW-0539">Nucleus</keyword>
<dbReference type="OrthoDB" id="5333823at2759"/>
<evidence type="ECO:0000256" key="5">
    <source>
        <dbReference type="ARBA" id="ARBA00023242"/>
    </source>
</evidence>
<dbReference type="HOGENOM" id="CLU_015493_3_1_1"/>
<dbReference type="SMART" id="SM00066">
    <property type="entry name" value="GAL4"/>
    <property type="match status" value="1"/>
</dbReference>
<evidence type="ECO:0000313" key="7">
    <source>
        <dbReference type="EMBL" id="KIV79948.1"/>
    </source>
</evidence>
<dbReference type="GO" id="GO:0003677">
    <property type="term" value="F:DNA binding"/>
    <property type="evidence" value="ECO:0007669"/>
    <property type="project" value="UniProtKB-KW"/>
</dbReference>
<proteinExistence type="predicted"/>
<evidence type="ECO:0000256" key="2">
    <source>
        <dbReference type="ARBA" id="ARBA00023015"/>
    </source>
</evidence>
<evidence type="ECO:0000256" key="4">
    <source>
        <dbReference type="ARBA" id="ARBA00023163"/>
    </source>
</evidence>
<dbReference type="EMBL" id="KN846953">
    <property type="protein sequence ID" value="KIV79948.1"/>
    <property type="molecule type" value="Genomic_DNA"/>
</dbReference>
<dbReference type="GO" id="GO:0008270">
    <property type="term" value="F:zinc ion binding"/>
    <property type="evidence" value="ECO:0007669"/>
    <property type="project" value="InterPro"/>
</dbReference>
<keyword evidence="3" id="KW-0238">DNA-binding</keyword>
<dbReference type="InterPro" id="IPR036864">
    <property type="entry name" value="Zn2-C6_fun-type_DNA-bd_sf"/>
</dbReference>
<dbReference type="PROSITE" id="PS00463">
    <property type="entry name" value="ZN2_CY6_FUNGAL_1"/>
    <property type="match status" value="1"/>
</dbReference>
<dbReference type="SUPFAM" id="SSF57701">
    <property type="entry name" value="Zn2/Cys6 DNA-binding domain"/>
    <property type="match status" value="1"/>
</dbReference>
<keyword evidence="2" id="KW-0805">Transcription regulation</keyword>
<dbReference type="InterPro" id="IPR021858">
    <property type="entry name" value="Fun_TF"/>
</dbReference>
<dbReference type="PANTHER" id="PTHR37534:SF46">
    <property type="entry name" value="ZN(II)2CYS6 TRANSCRIPTION FACTOR (EUROFUNG)"/>
    <property type="match status" value="1"/>
</dbReference>